<protein>
    <submittedName>
        <fullName evidence="3">Predicted protein</fullName>
    </submittedName>
</protein>
<organism evidence="3 4">
    <name type="scientific">Streptomyces viridosporus (strain ATCC 14672 / DSM 40746 / JCM 4963 / KCTC 9882 / NRRL B-12104 / FH 1290)</name>
    <name type="common">Streptomyces ghanaensis</name>
    <dbReference type="NCBI Taxonomy" id="566461"/>
    <lineage>
        <taxon>Bacteria</taxon>
        <taxon>Bacillati</taxon>
        <taxon>Actinomycetota</taxon>
        <taxon>Actinomycetes</taxon>
        <taxon>Kitasatosporales</taxon>
        <taxon>Streptomycetaceae</taxon>
        <taxon>Streptomyces</taxon>
    </lineage>
</organism>
<gene>
    <name evidence="3" type="ORF">SSFG_01106</name>
</gene>
<evidence type="ECO:0000256" key="1">
    <source>
        <dbReference type="SAM" id="Coils"/>
    </source>
</evidence>
<accession>D6A4L2</accession>
<keyword evidence="1" id="KW-0175">Coiled coil</keyword>
<evidence type="ECO:0000256" key="2">
    <source>
        <dbReference type="SAM" id="MobiDB-lite"/>
    </source>
</evidence>
<sequence>MRRARHQHDQLHGRRRYPARRDRRHPRRKPDRGRRARSSPRGPPAVRRVRPPLRRHPRGGVVKISPIYCPDPSCRWSAHGIPDEFVEARDWHLAAHRADVHGVQPTPEQVAYATRAGHVIPGTAKTTDDAVAVLGALPVPGGDQPPLDEQRLAEIDARAAHLYEYVPLPPEADQLAGEDVPALLAEIQHLRHQQSLDDAEYEQATAELATAKARITELEKAAVEARVALGSLCYDLEDPGTAALGALHLLTQATVWTETGPDFAADALAQHDAKVLHETAQAMEVAGHDDDAVNLLYLLADGATPKAAANQTNPAPKEAS</sequence>
<dbReference type="AlphaFoldDB" id="D6A4L2"/>
<name>D6A4L2_STRV1</name>
<reference evidence="4" key="1">
    <citation type="submission" date="2008-12" db="EMBL/GenBank/DDBJ databases">
        <title>Annotation of Streptomyces ghanaensis ATCC 14672.</title>
        <authorList>
            <consortium name="The Broad Institute Genome Sequencing Platform"/>
            <consortium name="Broad Institute Microbial Sequencing Center"/>
            <person name="Fischbach M."/>
            <person name="Ward D."/>
            <person name="Young S."/>
            <person name="Kodira C.D."/>
            <person name="Zeng Q."/>
            <person name="Koehrsen M."/>
            <person name="Godfrey P."/>
            <person name="Alvarado L."/>
            <person name="Berlin A.M."/>
            <person name="Borenstein D."/>
            <person name="Chen Z."/>
            <person name="Engels R."/>
            <person name="Freedman E."/>
            <person name="Gellesch M."/>
            <person name="Goldberg J."/>
            <person name="Griggs A."/>
            <person name="Gujja S."/>
            <person name="Heiman D.I."/>
            <person name="Hepburn T.A."/>
            <person name="Howarth C."/>
            <person name="Jen D."/>
            <person name="Larson L."/>
            <person name="Lewis B."/>
            <person name="Mehta T."/>
            <person name="Park D."/>
            <person name="Pearson M."/>
            <person name="Roberts A."/>
            <person name="Saif S."/>
            <person name="Shea T.D."/>
            <person name="Shenoy N."/>
            <person name="Sisk P."/>
            <person name="Stolte C."/>
            <person name="Sykes S.N."/>
            <person name="Walk T."/>
            <person name="White J."/>
            <person name="Yandava C."/>
            <person name="Straight P."/>
            <person name="Clardy J."/>
            <person name="Hung D."/>
            <person name="Kolter R."/>
            <person name="Mekalanos J."/>
            <person name="Walker S."/>
            <person name="Walsh C.T."/>
            <person name="Wieland B.L.C."/>
            <person name="Ilzarbe M."/>
            <person name="Galagan J."/>
            <person name="Nusbaum C."/>
            <person name="Birren B."/>
        </authorList>
    </citation>
    <scope>NUCLEOTIDE SEQUENCE [LARGE SCALE GENOMIC DNA]</scope>
    <source>
        <strain evidence="4">ATCC 14672 / DSM 40746 / JCM 4963 / KCTC 9882 / NRRL B-12104 / FH 1290</strain>
    </source>
</reference>
<evidence type="ECO:0000313" key="4">
    <source>
        <dbReference type="Proteomes" id="UP000003824"/>
    </source>
</evidence>
<evidence type="ECO:0000313" key="3">
    <source>
        <dbReference type="EMBL" id="EFE65852.2"/>
    </source>
</evidence>
<dbReference type="EMBL" id="DS999641">
    <property type="protein sequence ID" value="EFE65852.2"/>
    <property type="molecule type" value="Genomic_DNA"/>
</dbReference>
<feature type="region of interest" description="Disordered" evidence="2">
    <location>
        <begin position="1"/>
        <end position="60"/>
    </location>
</feature>
<feature type="compositionally biased region" description="Basic residues" evidence="2">
    <location>
        <begin position="13"/>
        <end position="38"/>
    </location>
</feature>
<dbReference type="Proteomes" id="UP000003824">
    <property type="component" value="Unassembled WGS sequence"/>
</dbReference>
<feature type="compositionally biased region" description="Basic residues" evidence="2">
    <location>
        <begin position="47"/>
        <end position="58"/>
    </location>
</feature>
<feature type="coiled-coil region" evidence="1">
    <location>
        <begin position="201"/>
        <end position="228"/>
    </location>
</feature>
<proteinExistence type="predicted"/>